<evidence type="ECO:0000313" key="3">
    <source>
        <dbReference type="Proteomes" id="UP000075809"/>
    </source>
</evidence>
<protein>
    <submittedName>
        <fullName evidence="2">Uncharacterized protein</fullName>
    </submittedName>
</protein>
<dbReference type="AlphaFoldDB" id="A0A151WMK6"/>
<feature type="compositionally biased region" description="Low complexity" evidence="1">
    <location>
        <begin position="62"/>
        <end position="86"/>
    </location>
</feature>
<organism evidence="2 3">
    <name type="scientific">Mycetomoellerius zeteki</name>
    <dbReference type="NCBI Taxonomy" id="64791"/>
    <lineage>
        <taxon>Eukaryota</taxon>
        <taxon>Metazoa</taxon>
        <taxon>Ecdysozoa</taxon>
        <taxon>Arthropoda</taxon>
        <taxon>Hexapoda</taxon>
        <taxon>Insecta</taxon>
        <taxon>Pterygota</taxon>
        <taxon>Neoptera</taxon>
        <taxon>Endopterygota</taxon>
        <taxon>Hymenoptera</taxon>
        <taxon>Apocrita</taxon>
        <taxon>Aculeata</taxon>
        <taxon>Formicoidea</taxon>
        <taxon>Formicidae</taxon>
        <taxon>Myrmicinae</taxon>
        <taxon>Mycetomoellerius</taxon>
    </lineage>
</organism>
<name>A0A151WMK6_9HYME</name>
<feature type="non-terminal residue" evidence="2">
    <location>
        <position position="1"/>
    </location>
</feature>
<reference evidence="2 3" key="1">
    <citation type="submission" date="2015-09" db="EMBL/GenBank/DDBJ databases">
        <title>Trachymyrmex zeteki WGS genome.</title>
        <authorList>
            <person name="Nygaard S."/>
            <person name="Hu H."/>
            <person name="Boomsma J."/>
            <person name="Zhang G."/>
        </authorList>
    </citation>
    <scope>NUCLEOTIDE SEQUENCE [LARGE SCALE GENOMIC DNA]</scope>
    <source>
        <strain evidence="2">Tzet28-1</strain>
        <tissue evidence="2">Whole body</tissue>
    </source>
</reference>
<keyword evidence="3" id="KW-1185">Reference proteome</keyword>
<proteinExistence type="predicted"/>
<dbReference type="EMBL" id="KQ982944">
    <property type="protein sequence ID" value="KYQ49063.1"/>
    <property type="molecule type" value="Genomic_DNA"/>
</dbReference>
<accession>A0A151WMK6</accession>
<sequence>KCGLPAPGGTNGGPEEPGRPTNCGGAPEGDPNGLGPGPLYGGPELFGGGGKPVELGGGPGPGVEEPLGAGEAPALLGGPPVLLYGPEPGPPPWPTELGVKGDASEPGGGPFQEAGVPGSSSVVVAANGVFRRLQPVNR</sequence>
<feature type="region of interest" description="Disordered" evidence="1">
    <location>
        <begin position="1"/>
        <end position="118"/>
    </location>
</feature>
<feature type="compositionally biased region" description="Gly residues" evidence="1">
    <location>
        <begin position="32"/>
        <end position="61"/>
    </location>
</feature>
<evidence type="ECO:0000256" key="1">
    <source>
        <dbReference type="SAM" id="MobiDB-lite"/>
    </source>
</evidence>
<evidence type="ECO:0000313" key="2">
    <source>
        <dbReference type="EMBL" id="KYQ49063.1"/>
    </source>
</evidence>
<dbReference type="Proteomes" id="UP000075809">
    <property type="component" value="Unassembled WGS sequence"/>
</dbReference>
<gene>
    <name evidence="2" type="ORF">ALC60_12120</name>
</gene>